<evidence type="ECO:0000256" key="4">
    <source>
        <dbReference type="ARBA" id="ARBA00022448"/>
    </source>
</evidence>
<evidence type="ECO:0000256" key="12">
    <source>
        <dbReference type="SAM" id="Phobius"/>
    </source>
</evidence>
<keyword evidence="4" id="KW-0813">Transport</keyword>
<feature type="transmembrane region" description="Helical" evidence="12">
    <location>
        <begin position="107"/>
        <end position="128"/>
    </location>
</feature>
<keyword evidence="10 12" id="KW-0472">Membrane</keyword>
<evidence type="ECO:0000313" key="14">
    <source>
        <dbReference type="EMBL" id="KMZ72770.1"/>
    </source>
</evidence>
<comment type="caution">
    <text evidence="14">The sequence shown here is derived from an EMBL/GenBank/DDBJ whole genome shotgun (WGS) entry which is preliminary data.</text>
</comment>
<evidence type="ECO:0000256" key="11">
    <source>
        <dbReference type="ARBA" id="ARBA00038341"/>
    </source>
</evidence>
<evidence type="ECO:0000256" key="8">
    <source>
        <dbReference type="ARBA" id="ARBA00022989"/>
    </source>
</evidence>
<dbReference type="GO" id="GO:0015297">
    <property type="term" value="F:antiporter activity"/>
    <property type="evidence" value="ECO:0007669"/>
    <property type="project" value="InterPro"/>
</dbReference>
<evidence type="ECO:0000256" key="1">
    <source>
        <dbReference type="ARBA" id="ARBA00003198"/>
    </source>
</evidence>
<evidence type="ECO:0000313" key="15">
    <source>
        <dbReference type="Proteomes" id="UP000036987"/>
    </source>
</evidence>
<dbReference type="PANTHER" id="PTHR32468">
    <property type="entry name" value="CATION/H + ANTIPORTER"/>
    <property type="match status" value="1"/>
</dbReference>
<dbReference type="STRING" id="29655.A0A0K9PX28"/>
<dbReference type="GO" id="GO:1902600">
    <property type="term" value="P:proton transmembrane transport"/>
    <property type="evidence" value="ECO:0007669"/>
    <property type="project" value="InterPro"/>
</dbReference>
<protein>
    <submittedName>
        <fullName evidence="14">Cation/H(+) antiporter</fullName>
    </submittedName>
</protein>
<dbReference type="InterPro" id="IPR006153">
    <property type="entry name" value="Cation/H_exchanger_TM"/>
</dbReference>
<comment type="similarity">
    <text evidence="11">Belongs to the monovalent cation:proton antiporter 2 (CPA2) transporter (TC 2.A.37) family. CHX (TC 2.A.37.4) subfamily.</text>
</comment>
<evidence type="ECO:0000256" key="3">
    <source>
        <dbReference type="ARBA" id="ARBA00004141"/>
    </source>
</evidence>
<dbReference type="GO" id="GO:0016020">
    <property type="term" value="C:membrane"/>
    <property type="evidence" value="ECO:0007669"/>
    <property type="project" value="UniProtKB-SubCell"/>
</dbReference>
<keyword evidence="15" id="KW-1185">Reference proteome</keyword>
<keyword evidence="9" id="KW-0406">Ion transport</keyword>
<proteinExistence type="inferred from homology"/>
<feature type="transmembrane region" description="Helical" evidence="12">
    <location>
        <begin position="45"/>
        <end position="68"/>
    </location>
</feature>
<evidence type="ECO:0000256" key="5">
    <source>
        <dbReference type="ARBA" id="ARBA00022538"/>
    </source>
</evidence>
<dbReference type="Gene3D" id="1.20.1530.20">
    <property type="match status" value="1"/>
</dbReference>
<sequence>MSESSMTMTVNMTERWMLDTTTCILQSKKKATSNGYFQGDNTLDFALPLIILQIVIVVAVTRIIFYIFKPLRQRVIVEIIGEVILSPSGMGRNTMYMNTIFPDSSMIILHTIANIGLLFFLFLVDLELDLRALRHTGKKAILIALVGIFVPFVLGVSVSELLRKRISKGTSAASLIVSR</sequence>
<dbReference type="InterPro" id="IPR050794">
    <property type="entry name" value="CPA2_transporter"/>
</dbReference>
<dbReference type="GO" id="GO:0009941">
    <property type="term" value="C:chloroplast envelope"/>
    <property type="evidence" value="ECO:0007669"/>
    <property type="project" value="UniProtKB-SubCell"/>
</dbReference>
<dbReference type="InterPro" id="IPR038770">
    <property type="entry name" value="Na+/solute_symporter_sf"/>
</dbReference>
<comment type="function">
    <text evidence="1">May function as sodium-coupled metabolite transporter across the chloroplast envelope.</text>
</comment>
<keyword evidence="7" id="KW-0630">Potassium</keyword>
<dbReference type="PANTHER" id="PTHR32468:SF81">
    <property type="entry name" value="CATION_H(+) ANTIPORTER 19"/>
    <property type="match status" value="1"/>
</dbReference>
<organism evidence="14 15">
    <name type="scientific">Zostera marina</name>
    <name type="common">Eelgrass</name>
    <dbReference type="NCBI Taxonomy" id="29655"/>
    <lineage>
        <taxon>Eukaryota</taxon>
        <taxon>Viridiplantae</taxon>
        <taxon>Streptophyta</taxon>
        <taxon>Embryophyta</taxon>
        <taxon>Tracheophyta</taxon>
        <taxon>Spermatophyta</taxon>
        <taxon>Magnoliopsida</taxon>
        <taxon>Liliopsida</taxon>
        <taxon>Zosteraceae</taxon>
        <taxon>Zostera</taxon>
    </lineage>
</organism>
<evidence type="ECO:0000256" key="10">
    <source>
        <dbReference type="ARBA" id="ARBA00023136"/>
    </source>
</evidence>
<evidence type="ECO:0000256" key="2">
    <source>
        <dbReference type="ARBA" id="ARBA00004119"/>
    </source>
</evidence>
<dbReference type="EMBL" id="LFYR01000620">
    <property type="protein sequence ID" value="KMZ72770.1"/>
    <property type="molecule type" value="Genomic_DNA"/>
</dbReference>
<keyword evidence="8 12" id="KW-1133">Transmembrane helix</keyword>
<feature type="transmembrane region" description="Helical" evidence="12">
    <location>
        <begin position="140"/>
        <end position="158"/>
    </location>
</feature>
<name>A0A0K9PX28_ZOSMR</name>
<gene>
    <name evidence="14" type="ORF">ZOSMA_15G01090</name>
</gene>
<evidence type="ECO:0000256" key="7">
    <source>
        <dbReference type="ARBA" id="ARBA00022958"/>
    </source>
</evidence>
<keyword evidence="5" id="KW-0633">Potassium transport</keyword>
<accession>A0A0K9PX28</accession>
<evidence type="ECO:0000256" key="9">
    <source>
        <dbReference type="ARBA" id="ARBA00023065"/>
    </source>
</evidence>
<feature type="domain" description="Cation/H+ exchanger transmembrane" evidence="13">
    <location>
        <begin position="62"/>
        <end position="173"/>
    </location>
</feature>
<dbReference type="Proteomes" id="UP000036987">
    <property type="component" value="Unassembled WGS sequence"/>
</dbReference>
<dbReference type="AlphaFoldDB" id="A0A0K9PX28"/>
<dbReference type="OrthoDB" id="2687058at2759"/>
<reference evidence="15" key="1">
    <citation type="journal article" date="2016" name="Nature">
        <title>The genome of the seagrass Zostera marina reveals angiosperm adaptation to the sea.</title>
        <authorList>
            <person name="Olsen J.L."/>
            <person name="Rouze P."/>
            <person name="Verhelst B."/>
            <person name="Lin Y.-C."/>
            <person name="Bayer T."/>
            <person name="Collen J."/>
            <person name="Dattolo E."/>
            <person name="De Paoli E."/>
            <person name="Dittami S."/>
            <person name="Maumus F."/>
            <person name="Michel G."/>
            <person name="Kersting A."/>
            <person name="Lauritano C."/>
            <person name="Lohaus R."/>
            <person name="Toepel M."/>
            <person name="Tonon T."/>
            <person name="Vanneste K."/>
            <person name="Amirebrahimi M."/>
            <person name="Brakel J."/>
            <person name="Bostroem C."/>
            <person name="Chovatia M."/>
            <person name="Grimwood J."/>
            <person name="Jenkins J.W."/>
            <person name="Jueterbock A."/>
            <person name="Mraz A."/>
            <person name="Stam W.T."/>
            <person name="Tice H."/>
            <person name="Bornberg-Bauer E."/>
            <person name="Green P.J."/>
            <person name="Pearson G.A."/>
            <person name="Procaccini G."/>
            <person name="Duarte C.M."/>
            <person name="Schmutz J."/>
            <person name="Reusch T.B.H."/>
            <person name="Van de Peer Y."/>
        </authorList>
    </citation>
    <scope>NUCLEOTIDE SEQUENCE [LARGE SCALE GENOMIC DNA]</scope>
    <source>
        <strain evidence="15">cv. Finnish</strain>
    </source>
</reference>
<evidence type="ECO:0000256" key="6">
    <source>
        <dbReference type="ARBA" id="ARBA00022692"/>
    </source>
</evidence>
<evidence type="ECO:0000259" key="13">
    <source>
        <dbReference type="Pfam" id="PF00999"/>
    </source>
</evidence>
<comment type="subcellular location">
    <subcellularLocation>
        <location evidence="3">Membrane</location>
        <topology evidence="3">Multi-pass membrane protein</topology>
    </subcellularLocation>
    <subcellularLocation>
        <location evidence="2">Plastid</location>
        <location evidence="2">Chloroplast envelope</location>
    </subcellularLocation>
</comment>
<keyword evidence="6 12" id="KW-0812">Transmembrane</keyword>
<dbReference type="GO" id="GO:0006813">
    <property type="term" value="P:potassium ion transport"/>
    <property type="evidence" value="ECO:0007669"/>
    <property type="project" value="UniProtKB-KW"/>
</dbReference>
<dbReference type="Pfam" id="PF00999">
    <property type="entry name" value="Na_H_Exchanger"/>
    <property type="match status" value="1"/>
</dbReference>